<protein>
    <submittedName>
        <fullName evidence="2">Uncharacterized protein</fullName>
    </submittedName>
</protein>
<dbReference type="WBParaSite" id="L893_g1944.t1">
    <property type="protein sequence ID" value="L893_g1944.t1"/>
    <property type="gene ID" value="L893_g1944"/>
</dbReference>
<reference evidence="2" key="1">
    <citation type="submission" date="2016-11" db="UniProtKB">
        <authorList>
            <consortium name="WormBaseParasite"/>
        </authorList>
    </citation>
    <scope>IDENTIFICATION</scope>
</reference>
<accession>A0A1I7YTT9</accession>
<sequence length="130" mass="14566">MLCSPFRASERDTTFKFVFNAKIRGVTTYSTNDVKSGSGVKCLVGSLNHSIQIIRTFLWKTDICNVPLCVRIFVGAVTFVSTRKPTMEIIRERHGSEKKVTNLSKAGMQAGERACCEMDDPIVTLKTWEN</sequence>
<evidence type="ECO:0000313" key="2">
    <source>
        <dbReference type="WBParaSite" id="L893_g1944.t1"/>
    </source>
</evidence>
<dbReference type="AlphaFoldDB" id="A0A1I7YTT9"/>
<name>A0A1I7YTT9_9BILA</name>
<proteinExistence type="predicted"/>
<keyword evidence="1" id="KW-1185">Reference proteome</keyword>
<dbReference type="Proteomes" id="UP000095287">
    <property type="component" value="Unplaced"/>
</dbReference>
<evidence type="ECO:0000313" key="1">
    <source>
        <dbReference type="Proteomes" id="UP000095287"/>
    </source>
</evidence>
<organism evidence="1 2">
    <name type="scientific">Steinernema glaseri</name>
    <dbReference type="NCBI Taxonomy" id="37863"/>
    <lineage>
        <taxon>Eukaryota</taxon>
        <taxon>Metazoa</taxon>
        <taxon>Ecdysozoa</taxon>
        <taxon>Nematoda</taxon>
        <taxon>Chromadorea</taxon>
        <taxon>Rhabditida</taxon>
        <taxon>Tylenchina</taxon>
        <taxon>Panagrolaimomorpha</taxon>
        <taxon>Strongyloidoidea</taxon>
        <taxon>Steinernematidae</taxon>
        <taxon>Steinernema</taxon>
    </lineage>
</organism>